<name>A0A7W3IW94_9ACTN</name>
<dbReference type="Gene3D" id="3.40.50.2000">
    <property type="entry name" value="Glycogen Phosphorylase B"/>
    <property type="match status" value="2"/>
</dbReference>
<proteinExistence type="predicted"/>
<dbReference type="Proteomes" id="UP000580910">
    <property type="component" value="Unassembled WGS sequence"/>
</dbReference>
<dbReference type="PANTHER" id="PTHR45947">
    <property type="entry name" value="SULFOQUINOVOSYL TRANSFERASE SQD2"/>
    <property type="match status" value="1"/>
</dbReference>
<evidence type="ECO:0000259" key="2">
    <source>
        <dbReference type="Pfam" id="PF00534"/>
    </source>
</evidence>
<evidence type="ECO:0000256" key="1">
    <source>
        <dbReference type="ARBA" id="ARBA00022679"/>
    </source>
</evidence>
<dbReference type="SUPFAM" id="SSF53756">
    <property type="entry name" value="UDP-Glycosyltransferase/glycogen phosphorylase"/>
    <property type="match status" value="1"/>
</dbReference>
<evidence type="ECO:0000313" key="3">
    <source>
        <dbReference type="EMBL" id="MBA8801835.1"/>
    </source>
</evidence>
<accession>A0A7W3IW94</accession>
<evidence type="ECO:0000313" key="4">
    <source>
        <dbReference type="Proteomes" id="UP000580910"/>
    </source>
</evidence>
<gene>
    <name evidence="3" type="ORF">FB382_000126</name>
</gene>
<protein>
    <submittedName>
        <fullName evidence="3">Glycosyltransferase involved in cell wall biosynthesis</fullName>
    </submittedName>
</protein>
<dbReference type="InterPro" id="IPR001296">
    <property type="entry name" value="Glyco_trans_1"/>
</dbReference>
<organism evidence="3 4">
    <name type="scientific">Nocardioides ginsengisegetis</name>
    <dbReference type="NCBI Taxonomy" id="661491"/>
    <lineage>
        <taxon>Bacteria</taxon>
        <taxon>Bacillati</taxon>
        <taxon>Actinomycetota</taxon>
        <taxon>Actinomycetes</taxon>
        <taxon>Propionibacteriales</taxon>
        <taxon>Nocardioidaceae</taxon>
        <taxon>Nocardioides</taxon>
    </lineage>
</organism>
<dbReference type="InterPro" id="IPR050194">
    <property type="entry name" value="Glycosyltransferase_grp1"/>
</dbReference>
<feature type="domain" description="Glycosyl transferase family 1" evidence="2">
    <location>
        <begin position="197"/>
        <end position="340"/>
    </location>
</feature>
<dbReference type="RefSeq" id="WP_425490037.1">
    <property type="nucleotide sequence ID" value="NZ_JACGXA010000001.1"/>
</dbReference>
<dbReference type="AlphaFoldDB" id="A0A7W3IW94"/>
<keyword evidence="1 3" id="KW-0808">Transferase</keyword>
<keyword evidence="4" id="KW-1185">Reference proteome</keyword>
<comment type="caution">
    <text evidence="3">The sequence shown here is derived from an EMBL/GenBank/DDBJ whole genome shotgun (WGS) entry which is preliminary data.</text>
</comment>
<dbReference type="Pfam" id="PF00534">
    <property type="entry name" value="Glycos_transf_1"/>
    <property type="match status" value="1"/>
</dbReference>
<reference evidence="3 4" key="1">
    <citation type="submission" date="2020-07" db="EMBL/GenBank/DDBJ databases">
        <title>Sequencing the genomes of 1000 actinobacteria strains.</title>
        <authorList>
            <person name="Klenk H.-P."/>
        </authorList>
    </citation>
    <scope>NUCLEOTIDE SEQUENCE [LARGE SCALE GENOMIC DNA]</scope>
    <source>
        <strain evidence="3 4">DSM 21349</strain>
    </source>
</reference>
<dbReference type="PANTHER" id="PTHR45947:SF3">
    <property type="entry name" value="SULFOQUINOVOSYL TRANSFERASE SQD2"/>
    <property type="match status" value="1"/>
</dbReference>
<sequence>MPIAVVADGDPRSLTTNSGVARGVFDALAASLGRQHVFPIDGSLGPALRLLAMSAAAMRNPAHVRAQYRFGPETSRLRSIARDRAISRLRIAPHVLHVRNVYRPSRCPYTAFIDSTTAQKASEWTDWPGHATDVSRRIELERAYYASASVVLTAGHDAAESLHSDYGLGRDQVEVVGAGLSGLPDLHPRITRPGLRILFVGREFDRKGGPPLLEAIGRLRGRNVDVRLDVVGPAKDEVLSRSGVVNHGWVSDSKRLFRLYSEADVFCLPALHEPYGRVVLEAMSYGIPCLVSTTGELPRLVEHGVRGLQVSPGSADELERSLEWLTDHPDDRAAMGRAARAYVEDFTWDAVARRILEAWDRRGIRDGSDAPPRTAHMGPKRRTL</sequence>
<dbReference type="GO" id="GO:0016757">
    <property type="term" value="F:glycosyltransferase activity"/>
    <property type="evidence" value="ECO:0007669"/>
    <property type="project" value="InterPro"/>
</dbReference>
<dbReference type="EMBL" id="JACGXA010000001">
    <property type="protein sequence ID" value="MBA8801835.1"/>
    <property type="molecule type" value="Genomic_DNA"/>
</dbReference>
<dbReference type="CDD" id="cd03801">
    <property type="entry name" value="GT4_PimA-like"/>
    <property type="match status" value="1"/>
</dbReference>